<comment type="caution">
    <text evidence="2">The sequence shown here is derived from an EMBL/GenBank/DDBJ whole genome shotgun (WGS) entry which is preliminary data.</text>
</comment>
<keyword evidence="3" id="KW-1185">Reference proteome</keyword>
<dbReference type="CDD" id="cd16328">
    <property type="entry name" value="RseA_N"/>
    <property type="match status" value="1"/>
</dbReference>
<dbReference type="Proteomes" id="UP000054262">
    <property type="component" value="Unassembled WGS sequence"/>
</dbReference>
<dbReference type="SUPFAM" id="SSF89069">
    <property type="entry name" value="N-terminal, cytoplasmic domain of anti-sigmaE factor RseA"/>
    <property type="match status" value="1"/>
</dbReference>
<sequence length="154" mass="17226">MSEKISSLFDNEVEQESLDKEVSALSAKSAVQRNWKYYQVVRDVLQNNYSSSPDLSARIMEAIDKEPTQMGAIRPKQNTASALVLPVMPWKIAAYTLGVFAAIGIFTMNIPTISNESTVQLVQEDIPAEFMKKHFATTALNGNYFIKAQFQVND</sequence>
<reference evidence="2 3" key="1">
    <citation type="submission" date="2006-11" db="EMBL/GenBank/DDBJ databases">
        <authorList>
            <person name="Giovannoni S."/>
            <person name="Vergin K."/>
            <person name="Ferriera S."/>
            <person name="Johnson J."/>
            <person name="Kravitz S."/>
            <person name="Beeson K."/>
            <person name="Sutton G."/>
            <person name="Rogers Y.-H."/>
            <person name="Friedman R."/>
            <person name="Frazier M."/>
            <person name="Venter J.C."/>
        </authorList>
    </citation>
    <scope>NUCLEOTIDE SEQUENCE [LARGE SCALE GENOMIC DNA]</scope>
    <source>
        <strain evidence="2 3">HTCC2181</strain>
    </source>
</reference>
<evidence type="ECO:0000313" key="3">
    <source>
        <dbReference type="Proteomes" id="UP000054262"/>
    </source>
</evidence>
<dbReference type="PANTHER" id="PTHR38104">
    <property type="match status" value="1"/>
</dbReference>
<gene>
    <name evidence="2" type="ORF">MB2181_02965</name>
</gene>
<evidence type="ECO:0000313" key="2">
    <source>
        <dbReference type="EMBL" id="EAV47000.1"/>
    </source>
</evidence>
<dbReference type="AlphaFoldDB" id="A0P640"/>
<dbReference type="InterPro" id="IPR036147">
    <property type="entry name" value="Anti-sigma_E_RseA_N_sf"/>
</dbReference>
<dbReference type="PANTHER" id="PTHR38104:SF1">
    <property type="entry name" value="ANTI-SIGMA-E FACTOR RSEA"/>
    <property type="match status" value="1"/>
</dbReference>
<dbReference type="Gene3D" id="1.10.10.880">
    <property type="entry name" value="Anti sigma-E protein RseA, N-terminal domain"/>
    <property type="match status" value="1"/>
</dbReference>
<evidence type="ECO:0000259" key="1">
    <source>
        <dbReference type="Pfam" id="PF03872"/>
    </source>
</evidence>
<dbReference type="GO" id="GO:0016989">
    <property type="term" value="F:sigma factor antagonist activity"/>
    <property type="evidence" value="ECO:0007669"/>
    <property type="project" value="InterPro"/>
</dbReference>
<dbReference type="EMBL" id="AAUX01000001">
    <property type="protein sequence ID" value="EAV47000.1"/>
    <property type="molecule type" value="Genomic_DNA"/>
</dbReference>
<dbReference type="OrthoDB" id="8561243at2"/>
<accession>A0P640</accession>
<protein>
    <submittedName>
        <fullName evidence="2">Anti sigma-E protein</fullName>
    </submittedName>
</protein>
<proteinExistence type="predicted"/>
<dbReference type="Pfam" id="PF03872">
    <property type="entry name" value="RseA_N"/>
    <property type="match status" value="1"/>
</dbReference>
<dbReference type="InterPro" id="IPR052383">
    <property type="entry name" value="Anti-sigma-E_RseA-like"/>
</dbReference>
<feature type="domain" description="Anti sigma-E protein RseA N-terminal" evidence="1">
    <location>
        <begin position="2"/>
        <end position="73"/>
    </location>
</feature>
<name>A0P640_9PROT</name>
<organism evidence="2 3">
    <name type="scientific">Methylophilales bacterium HTCC2181</name>
    <dbReference type="NCBI Taxonomy" id="383631"/>
    <lineage>
        <taxon>Bacteria</taxon>
        <taxon>Pseudomonadati</taxon>
        <taxon>Pseudomonadota</taxon>
        <taxon>Betaproteobacteria</taxon>
        <taxon>Nitrosomonadales</taxon>
        <taxon>OM43 clade</taxon>
    </lineage>
</organism>
<dbReference type="InterPro" id="IPR005572">
    <property type="entry name" value="Anti-sigma_E_RseA_N"/>
</dbReference>